<accession>A0A150WZ88</accession>
<dbReference type="PROSITE" id="PS51841">
    <property type="entry name" value="LTD"/>
    <property type="match status" value="1"/>
</dbReference>
<dbReference type="Pfam" id="PF13205">
    <property type="entry name" value="Big_5"/>
    <property type="match status" value="4"/>
</dbReference>
<proteinExistence type="predicted"/>
<dbReference type="InterPro" id="IPR026444">
    <property type="entry name" value="Secre_tail"/>
</dbReference>
<dbReference type="Proteomes" id="UP000075606">
    <property type="component" value="Unassembled WGS sequence"/>
</dbReference>
<dbReference type="GO" id="GO:0016020">
    <property type="term" value="C:membrane"/>
    <property type="evidence" value="ECO:0007669"/>
    <property type="project" value="InterPro"/>
</dbReference>
<dbReference type="OrthoDB" id="5500612at2"/>
<dbReference type="Pfam" id="PF03160">
    <property type="entry name" value="Calx-beta"/>
    <property type="match status" value="5"/>
</dbReference>
<evidence type="ECO:0000256" key="4">
    <source>
        <dbReference type="ARBA" id="ARBA00023065"/>
    </source>
</evidence>
<evidence type="ECO:0000256" key="1">
    <source>
        <dbReference type="ARBA" id="ARBA00022729"/>
    </source>
</evidence>
<dbReference type="InterPro" id="IPR002126">
    <property type="entry name" value="Cadherin-like_dom"/>
</dbReference>
<keyword evidence="2" id="KW-0677">Repeat</keyword>
<evidence type="ECO:0000259" key="7">
    <source>
        <dbReference type="PROSITE" id="PS51841"/>
    </source>
</evidence>
<name>A0A150WZ88_9BACT</name>
<dbReference type="InterPro" id="IPR015919">
    <property type="entry name" value="Cadherin-like_sf"/>
</dbReference>
<dbReference type="InterPro" id="IPR013783">
    <property type="entry name" value="Ig-like_fold"/>
</dbReference>
<evidence type="ECO:0008006" key="10">
    <source>
        <dbReference type="Google" id="ProtNLM"/>
    </source>
</evidence>
<sequence length="3564" mass="361976">SSNPADGATDVGAADNLVLDFSENIAAGTGNITIRDVTGSTNFEVFDIATATATSNPANGALGISNDKLYINPTNSFTETNAYSVRIDASAIDDASGNSFVGITNDTDYNFSVADVTAPTIQSSSPADGASNVTLSQNLTITFDDNMAVGTGNITIVETGVGNFEQLDVTNGTLVSVSGATVTLNPAGTLKKGTNYHIEIDAAALDDDAGNDFAGISNTTTLNFSTVDVVINEIVTDPQQDWSTSVFASAPGGAPGSDDEWVELYIKTAAIDFTGWTIELIDGSDVIGDLTDNGAFDVSNYISSGAGTFNSSEVGDYLVLGNPDGSGLLNNDVQIVLKDPGGAVVDQVKLGAGAGEAPTGNASSVSDESVQRIPNGTDTDADDADFVRAAASIGAVNDASGPQITSLGLNNSNAFVEIFASEGLYSTNGGSGALEVSDIDISISGGTAHTPVVTSLKQLNGTSDLVGGESMIRVNFTTTGVADGGETITINFADGSSVFDAAGNAAAATQSNNTRILNDLVDPYITGVSLASDNSYIDVTFNEGVYEDNCGGGGLTPADFDLKITGGTATLNAISSVKQNDNTVEASATALSGGETTIRIFFSLTGTPDGGETIEVDIQASEVFDINERTAVADQTTNNTATLNDETAPTVTSVSSTTANGSYKASDVIEVTVTFSENVTVTGTPQLELETGTTDRTINYTSGSGTSTLTFNYTVQSGDVSADLDYTGTTALSLNGGTIKDGANNDATLTLATPGAANSLGANKALVVDTELPTVTSVSSTNSDGTYKLGDVIAITVTFDEAVTVTGTPQLTLETGDTDQTINYTSGSPGTTLTFNYTVQSGDESSALEYVGTSSLTAGTSIQDAAGNNAVLTLPTIGGGNSLSGNAALVVDGVVPTVTSVSSSTADGTYKQGDVIAITVTFSEKVFVFVANPQLELETGSTDRTVDYTSGSNSNTLTFNYTVQAGDENNDLEYTSINALSLNGATVIDGAQNNASLTLPTIGGGSSLSDNKALEIDGVAPTVLEVTSNADNGTYKIGDEINVYVQYSEEVLVTGTPQLTMETGTTDRTIDYVDRSVSTLRFVYTVQAGDESADLDVTSSTALSLNGGTIKDNAGNNASLTVQQGGTGGSLSQNKDIVIDGIAATVSSVSSTKTNGSYKVGDEIPVTVTFSESVTVSGVPQLTLETGDTDRVVDYTTGSGSTTLTFNYTIQSGDTNSDLDYVATNALGLNGGTIKDAAGNDAVLTLPTPGAANSLGSNKALVIDGNAPTITSIARFGPTTSPTNNDALIWDVTFSEAVSGVGTADFAVTGTTGTPTSVINPSGNIYRVTVSGGDLASLNGTVTLSFSGSQDITDVAGNSLINVIPTGTNNNSFVVDNTAATITSITAPSDGSYNSGKNLTFTVAFSDAVNYDDGSSCEPPYLVIDVGGTTKAATYASGNGTNTWTFTYSVGVTDSDSDGIVISSFDVGDVGVEDEAGNALNTTLPTLPNTSAILVDNAAPTISTLSPADNATGVSLNGDFTLTFNEAVVANTGNVTVHRVSDDGVVRTFDVTNNTVVSISGNVVTFDNTSDLALITEHYILVDNGAFEDVAGNAFGGIMSTSAWSFTTTDQTEISINDPSVAEGESGSTSLTFTVSLSQPAPAGGATVAYATSDGTASSASDYTAASGTVSFAVGESSKTITVSVAGDAIVEDDETITVTLTSPTGTNMVIGDGTGTGTITNDDQATVTIADVTVDEEDGTATVSLVLDKAVDGGLTVDLSTADGTATTADSDYTALVSSPVTFTGTVGESKNVNITIGSDSKLEANETFTVAMSNLTPATVASGDIDVTDGATVTINNDDTATVTIADESGNEDDGAITLTATLDNPVQGGFTVEVITVDGTATVANSDYTALVGQSLTFAGTAGETETFTVTPSLDAIVEANETFKVSMTNLSATTLAVGVSDEATVTITNDDASTFAIDDVTKNENADGGATTTYTFTATLTGSIDQAISVDYATSDGTASASDYTAANGTLNFTGTDGETQTFNVTVANDDIVELDETFTVTLSNVQAGGKNVTISDATGLGTITNDDAASISIDDVSKAENADGGATTDFVFTVTLNKAVDTGVSLSYATNDATATTADGDYTSASGQLNFAGTAGEIEEITVTVANDGLAEFDEEFGITLSSLQASGRNVAISDNVGLGTIENDDAAGFTITETAGSTEITEAGGTDSFDVVLDAEPLSDVVISITSGDTGEGTVSASTLTFTTANWNTAQTVTVTGVDDDIIDGTQSFNITLAVEDASSDDVYDAVADQIVNVDNSDDDVAGFTISKITATVSETGTTDQFTVVLDAEPASDVVINVSSNDTGEATVGSSALTFTSINWDTPQTVVITGTDDAIEDGHVMSTITLSIDVAASDSDFGGLADQTVTVTTNDDDDLTAPSGYSVTLGDALVGDAEVTTTTFTFAGAEIGTTYNYTVSSDNGGTNVTGSGTIVTATDQVTLADLSGLNDGTLTLSVTLTDASTNTGTAATDDTVLDTTAPVAPIVTSVSDDTGSSASDGITSDNTPSVNGTAEANSTVEVFVGGTSVGTTTADGSGNWTLDYTGANPLTDGTIAVTANATDAAGNTGVTSTAVNVTIDTTAPAAATFSGITNDTGASSSDAIINDMSSVTISGMAEANATFDLTFNGVTYSGLSVDGSGNWSLDISNALTEDATETVTVTVTDAAGNTGTAATYDITLDTTGPDAPTVDLDAGSDHGVSDSDDLTNFTTGDAMTFSGTAEASASVEVELTYNGTTFTGLPATTDGAGNWSIDVGSTVGGVLVDGTVNDLTLRAIATDVAGNVGTAGELTIVLDQQMKATLSPADNAIDILPNANLLMDFNEDVYVGSGDITIAQTSDNTVLETIDVASDKVSIVDNVVTINPDNALLPPSTEFYVMVDAGAFTDDAGNSYAGISNNTSWTFTTINASVITAVGLSNDGIYGIGDELEVELTFSLPVTITGAPTLDITIGTETVAATLQAPVSAGTSATFVYTIQEGDLDSDGITLSNSLTLNGAIIVDAFNVNAVPTLNNVPSSAGVIVDGVKPTPTITSSAGTLTNAAFTATFTYDEAVTGFELGDITVTNGTASNFTNVTVGTVWSATITPTADGATTVTLGANIAEDVAGNSSKSGNTVSTTFDGTAPTVTSITRAEADQIPTGTTSRDYTVVFSEDVTGVDVSDFETVVTGTATATVSTVTVVDAKTYTVTVGSISGEGTIGLNAKAGTNITDAATNTLAAGFTGEVYTTNFVATDISLSTASIQENNAVGAEIGVLSTTDADAGDSHTYTLVSGTGDADNASFTITGNKLLAAEVFDFETKDSYSIRVRTADEFGGTYEKALTIAITNEGEAIIVVTGDGVFDPTVLGLSTTKSWTIENRGDAATEVRVINSTQGFSINPGSVQLNPGDTKNITAVFRPTEAKVYNGVVVFNYDITDNIQDNVLEIGLSGEGVIVTGVDNGQISEEQINVFPNPASNYVTIDLSELNGMPLNIQMINPTGVSKLEKEGYDKPELTIDVTNFESGLYIIQFSNERSLVRKKVLIRK</sequence>
<dbReference type="NCBIfam" id="NF033510">
    <property type="entry name" value="Ca_tandemer"/>
    <property type="match status" value="3"/>
</dbReference>
<comment type="caution">
    <text evidence="8">The sequence shown here is derived from an EMBL/GenBank/DDBJ whole genome shotgun (WGS) entry which is preliminary data.</text>
</comment>
<dbReference type="Gene3D" id="2.60.40.10">
    <property type="entry name" value="Immunoglobulins"/>
    <property type="match status" value="4"/>
</dbReference>
<evidence type="ECO:0000313" key="8">
    <source>
        <dbReference type="EMBL" id="KYG71795.1"/>
    </source>
</evidence>
<dbReference type="GO" id="GO:0005509">
    <property type="term" value="F:calcium ion binding"/>
    <property type="evidence" value="ECO:0007669"/>
    <property type="project" value="InterPro"/>
</dbReference>
<dbReference type="SUPFAM" id="SSF49313">
    <property type="entry name" value="Cadherin-like"/>
    <property type="match status" value="1"/>
</dbReference>
<reference evidence="8 9" key="1">
    <citation type="submission" date="2016-01" db="EMBL/GenBank/DDBJ databases">
        <title>Genome sequencing of Roseivirga spongicola UST030701-084.</title>
        <authorList>
            <person name="Selvaratnam C."/>
            <person name="Thevarajoo S."/>
            <person name="Goh K.M."/>
            <person name="Ee R."/>
            <person name="Chan K.-G."/>
            <person name="Chong C.S."/>
        </authorList>
    </citation>
    <scope>NUCLEOTIDE SEQUENCE [LARGE SCALE GENOMIC DNA]</scope>
    <source>
        <strain evidence="8 9">UST030701-084</strain>
    </source>
</reference>
<dbReference type="InterPro" id="IPR003644">
    <property type="entry name" value="Calx_beta"/>
</dbReference>
<evidence type="ECO:0000256" key="5">
    <source>
        <dbReference type="SAM" id="MobiDB-lite"/>
    </source>
</evidence>
<keyword evidence="3" id="KW-0106">Calcium</keyword>
<gene>
    <name evidence="8" type="ORF">AWW68_17420</name>
</gene>
<dbReference type="Pfam" id="PF19078">
    <property type="entry name" value="Big_12"/>
    <property type="match status" value="1"/>
</dbReference>
<keyword evidence="4" id="KW-0813">Transport</keyword>
<dbReference type="Pfam" id="PF18962">
    <property type="entry name" value="Por_Secre_tail"/>
    <property type="match status" value="1"/>
</dbReference>
<dbReference type="PANTHER" id="PTHR11878:SF65">
    <property type="entry name" value="NA_CA-EXCHANGE PROTEIN, ISOFORM G"/>
    <property type="match status" value="1"/>
</dbReference>
<dbReference type="RefSeq" id="WP_068224783.1">
    <property type="nucleotide sequence ID" value="NZ_LRPC01000031.1"/>
</dbReference>
<dbReference type="GO" id="GO:0007156">
    <property type="term" value="P:homophilic cell adhesion via plasma membrane adhesion molecules"/>
    <property type="evidence" value="ECO:0007669"/>
    <property type="project" value="InterPro"/>
</dbReference>
<feature type="compositionally biased region" description="Polar residues" evidence="5">
    <location>
        <begin position="2530"/>
        <end position="2555"/>
    </location>
</feature>
<dbReference type="GO" id="GO:0030001">
    <property type="term" value="P:metal ion transport"/>
    <property type="evidence" value="ECO:0007669"/>
    <property type="project" value="TreeGrafter"/>
</dbReference>
<dbReference type="InterPro" id="IPR044048">
    <property type="entry name" value="Big_12"/>
</dbReference>
<dbReference type="EMBL" id="LRPC01000031">
    <property type="protein sequence ID" value="KYG71795.1"/>
    <property type="molecule type" value="Genomic_DNA"/>
</dbReference>
<dbReference type="PROSITE" id="PS50268">
    <property type="entry name" value="CADHERIN_2"/>
    <property type="match status" value="1"/>
</dbReference>
<dbReference type="NCBIfam" id="TIGR04183">
    <property type="entry name" value="Por_Secre_tail"/>
    <property type="match status" value="1"/>
</dbReference>
<dbReference type="Gene3D" id="2.60.40.2030">
    <property type="match status" value="5"/>
</dbReference>
<evidence type="ECO:0000313" key="9">
    <source>
        <dbReference type="Proteomes" id="UP000075606"/>
    </source>
</evidence>
<evidence type="ECO:0000259" key="6">
    <source>
        <dbReference type="PROSITE" id="PS50268"/>
    </source>
</evidence>
<dbReference type="InterPro" id="IPR038081">
    <property type="entry name" value="CalX-like_sf"/>
</dbReference>
<dbReference type="SUPFAM" id="SSF141072">
    <property type="entry name" value="CalX-like"/>
    <property type="match status" value="5"/>
</dbReference>
<dbReference type="InterPro" id="IPR051171">
    <property type="entry name" value="CaCA"/>
</dbReference>
<protein>
    <recommendedName>
        <fullName evidence="10">Cadherin domain-containing protein</fullName>
    </recommendedName>
</protein>
<evidence type="ECO:0000256" key="2">
    <source>
        <dbReference type="ARBA" id="ARBA00022737"/>
    </source>
</evidence>
<dbReference type="InterPro" id="IPR032812">
    <property type="entry name" value="SbsA_Ig"/>
</dbReference>
<dbReference type="Pfam" id="PF19077">
    <property type="entry name" value="Big_13"/>
    <property type="match status" value="3"/>
</dbReference>
<feature type="region of interest" description="Disordered" evidence="5">
    <location>
        <begin position="2529"/>
        <end position="2555"/>
    </location>
</feature>
<dbReference type="PANTHER" id="PTHR11878">
    <property type="entry name" value="SODIUM/CALCIUM EXCHANGER"/>
    <property type="match status" value="1"/>
</dbReference>
<dbReference type="SMART" id="SM00237">
    <property type="entry name" value="Calx_beta"/>
    <property type="match status" value="5"/>
</dbReference>
<feature type="domain" description="Cadherin" evidence="6">
    <location>
        <begin position="3274"/>
        <end position="3385"/>
    </location>
</feature>
<keyword evidence="9" id="KW-1185">Reference proteome</keyword>
<dbReference type="InterPro" id="IPR044016">
    <property type="entry name" value="Big_13"/>
</dbReference>
<dbReference type="STRING" id="333140.AWW68_17420"/>
<feature type="domain" description="LTD" evidence="7">
    <location>
        <begin position="218"/>
        <end position="352"/>
    </location>
</feature>
<feature type="non-terminal residue" evidence="8">
    <location>
        <position position="1"/>
    </location>
</feature>
<evidence type="ECO:0000256" key="3">
    <source>
        <dbReference type="ARBA" id="ARBA00022837"/>
    </source>
</evidence>
<keyword evidence="4" id="KW-0406">Ion transport</keyword>
<organism evidence="8 9">
    <name type="scientific">Roseivirga spongicola</name>
    <dbReference type="NCBI Taxonomy" id="333140"/>
    <lineage>
        <taxon>Bacteria</taxon>
        <taxon>Pseudomonadati</taxon>
        <taxon>Bacteroidota</taxon>
        <taxon>Cytophagia</taxon>
        <taxon>Cytophagales</taxon>
        <taxon>Roseivirgaceae</taxon>
        <taxon>Roseivirga</taxon>
    </lineage>
</organism>
<keyword evidence="1" id="KW-0732">Signal</keyword>
<dbReference type="GO" id="GO:0007154">
    <property type="term" value="P:cell communication"/>
    <property type="evidence" value="ECO:0007669"/>
    <property type="project" value="InterPro"/>
</dbReference>
<dbReference type="Gene3D" id="2.60.40.60">
    <property type="entry name" value="Cadherins"/>
    <property type="match status" value="1"/>
</dbReference>
<dbReference type="InterPro" id="IPR001322">
    <property type="entry name" value="Lamin_tail_dom"/>
</dbReference>
<dbReference type="CDD" id="cd11304">
    <property type="entry name" value="Cadherin_repeat"/>
    <property type="match status" value="1"/>
</dbReference>